<gene>
    <name evidence="7" type="ORF">A3770_14p73040</name>
</gene>
<evidence type="ECO:0000259" key="2">
    <source>
        <dbReference type="Pfam" id="PF13086"/>
    </source>
</evidence>
<keyword evidence="1" id="KW-0539">Nucleus</keyword>
<feature type="domain" description="DNA2/NAM7 helicase-like C-terminal" evidence="3">
    <location>
        <begin position="1145"/>
        <end position="1335"/>
    </location>
</feature>
<accession>A0A5B8MXC7</accession>
<dbReference type="PANTHER" id="PTHR10887">
    <property type="entry name" value="DNA2/NAM7 HELICASE FAMILY"/>
    <property type="match status" value="1"/>
</dbReference>
<dbReference type="FunFam" id="3.40.50.300:FF:002863">
    <property type="entry name" value="Pre-mRNA-splicing factor cwf11"/>
    <property type="match status" value="1"/>
</dbReference>
<dbReference type="Pfam" id="PF13086">
    <property type="entry name" value="AAA_11"/>
    <property type="match status" value="1"/>
</dbReference>
<dbReference type="SUPFAM" id="SSF52540">
    <property type="entry name" value="P-loop containing nucleoside triphosphate hydrolases"/>
    <property type="match status" value="1"/>
</dbReference>
<evidence type="ECO:0000259" key="6">
    <source>
        <dbReference type="Pfam" id="PF21144"/>
    </source>
</evidence>
<dbReference type="InterPro" id="IPR045055">
    <property type="entry name" value="DNA2/NAM7-like"/>
</dbReference>
<evidence type="ECO:0000259" key="3">
    <source>
        <dbReference type="Pfam" id="PF13087"/>
    </source>
</evidence>
<feature type="domain" description="RNA helicase aquarius insertion" evidence="6">
    <location>
        <begin position="748"/>
        <end position="797"/>
    </location>
</feature>
<dbReference type="InterPro" id="IPR027417">
    <property type="entry name" value="P-loop_NTPase"/>
</dbReference>
<sequence>MSHSRELSRIKAWLRGISLEEGEELDEEEARKAVHFAYVNVNHQGGVSGEGGGATITRGLEEHNFVEKVLVPLLPSVMGSTLGAGKKRKRGEDERKEFLVVCMAMVVEKDRQGLPQWDALASGERLSREEFDLFLRSCGALISRPQGLEAAETRVWLAFFTVTFRSLENPWVRNTVLKLVSLQLWCFLADNKREEEFAAIPKLRKYWNKVMKKEKKEEEALGSSYVPLLNKLEAKFFPSLYGVCMGKIDELGAGATNGTSEREVAIENSELFLQLVTELLSQLPTRRFVKTYLINQGFLVRCRRTLGDFSPHRHHDLSLLSRLIEWIEELMHFEVNDQDGTPISDEDMLELHYERVQKLQRMVFKIFTKLKKFPLVNCSKACEEEFIKHEIVSRLCDEELRAFVTEESRILDPRSPLAKEREALVDVLVQALRKPKPRMKFLEMLPLYPTEAVLFDTAGSIVPDSQGKNNSSSSYKPSDVTGLPRLNLQFLTFRDYLVRNFRLLQLEAAYEIREDIKEVIPRMGAYLNDDDELAFSGWARMASPVRSFRVVDVGQPNLGEEKPSHVRAEIEIDLSGYKRRDIKNEWDAIKKHDVLFLIAVDPYPEEEPRGAGKGGEGNQEDFRAASNGVKHVRGCEVIGIRDEKGESLCHFGFHEVYHPPSGSKRTLIVSLDSIQYHQDVVAKRDKSVYNSFGLLVRRGARESNFKAVLECIRDLAKEDTMLPNWLHDVFLGYGDPASSHCTSMPEDQIMEIDFRDTFLDADHLVRSFPGWKIRFTGGKESLRNSRCCFRVKFREALSRSGQEGRASQIMKISAGSMLVEPYDRRNATTENAVEFTAVQATAILSGLQRGLTMIVGPPGTGKTDVAVQILELLYHNYSGERILLLTHSNQALNDLFMKIMKRDVPARYLLRLGMGEQELETDMEFSRLGRVNAMLERRLRLLSEVARLSSSMGVTGDYASTCENCSHFWLLHVLSKWEQYEDRCKKDKSPSAITEGFPFKPYFEGESKSLFPAESSAEENMAIARSCFMKLKELFAGIEECRPFELLHSQTDRLNYLMTKQAKIVAMTCTYAAMKRSDFVKLALEFDSVVMEESAQVLDIETIIPLRLQRDVDGMSRLKRCILVGDHNQLPPVVKNKSLSRSSNLEQSLFTRLIRLGAPYIELNAQGRSRPSIAELYNWRYESLGDLKVVGEGEYLFANPGFAFDYQFINVNDYNGQGEYIPAPHYVQNLGEAEYAVTLYQHMRLLGYPADKITILTTYNGQKALIKDVVQRRCSHYLFGSPAKVETVDRFQGQQNDYVILSLVRTRSVGHIRDVRRLVVAMSRARLGLFVLGRESLFSGCLELKPTFKKLLERPTELQIVPGEGYASKPKVSDERKPVPISMENLTRQVVEDVQKREKQNYKG</sequence>
<dbReference type="CDD" id="cd17935">
    <property type="entry name" value="EEXXQc_AQR"/>
    <property type="match status" value="1"/>
</dbReference>
<dbReference type="Pfam" id="PF13087">
    <property type="entry name" value="AAA_12"/>
    <property type="match status" value="1"/>
</dbReference>
<dbReference type="Pfam" id="PF21143">
    <property type="entry name" value="Aquarius_N_2nd"/>
    <property type="match status" value="1"/>
</dbReference>
<dbReference type="GO" id="GO:0000398">
    <property type="term" value="P:mRNA splicing, via spliceosome"/>
    <property type="evidence" value="ECO:0007669"/>
    <property type="project" value="InterPro"/>
</dbReference>
<dbReference type="Pfam" id="PF21144">
    <property type="entry name" value="Aquarius_N_3rd"/>
    <property type="match status" value="1"/>
</dbReference>
<reference evidence="7 8" key="1">
    <citation type="submission" date="2018-07" db="EMBL/GenBank/DDBJ databases">
        <title>The complete nuclear genome of the prasinophyte Chloropicon primus (CCMP1205).</title>
        <authorList>
            <person name="Pombert J.-F."/>
            <person name="Otis C."/>
            <person name="Turmel M."/>
            <person name="Lemieux C."/>
        </authorList>
    </citation>
    <scope>NUCLEOTIDE SEQUENCE [LARGE SCALE GENOMIC DNA]</scope>
    <source>
        <strain evidence="7 8">CCMP1205</strain>
    </source>
</reference>
<dbReference type="EMBL" id="CP031047">
    <property type="protein sequence ID" value="QDZ24786.1"/>
    <property type="molecule type" value="Genomic_DNA"/>
</dbReference>
<keyword evidence="1" id="KW-0508">mRNA splicing</keyword>
<dbReference type="STRING" id="1764295.A0A5B8MXC7"/>
<dbReference type="PANTHER" id="PTHR10887:SF5">
    <property type="entry name" value="RNA HELICASE AQUARIUS"/>
    <property type="match status" value="1"/>
</dbReference>
<dbReference type="InterPro" id="IPR032174">
    <property type="entry name" value="Aquarius_N"/>
</dbReference>
<feature type="domain" description="RNA helicase aquarius N-terminal" evidence="4">
    <location>
        <begin position="95"/>
        <end position="434"/>
    </location>
</feature>
<dbReference type="Gene3D" id="3.40.50.300">
    <property type="entry name" value="P-loop containing nucleotide triphosphate hydrolases"/>
    <property type="match status" value="2"/>
</dbReference>
<dbReference type="OrthoDB" id="1879at2759"/>
<dbReference type="GO" id="GO:0004386">
    <property type="term" value="F:helicase activity"/>
    <property type="evidence" value="ECO:0007669"/>
    <property type="project" value="InterPro"/>
</dbReference>
<evidence type="ECO:0000256" key="1">
    <source>
        <dbReference type="PIRNR" id="PIRNR038901"/>
    </source>
</evidence>
<dbReference type="InterPro" id="IPR026300">
    <property type="entry name" value="CWF11_fam"/>
</dbReference>
<dbReference type="InterPro" id="IPR041679">
    <property type="entry name" value="DNA2/NAM7-like_C"/>
</dbReference>
<dbReference type="InterPro" id="IPR048966">
    <property type="entry name" value="Aquarius_b-barrel"/>
</dbReference>
<dbReference type="PIRSF" id="PIRSF038901">
    <property type="entry name" value="AQR_cwf11"/>
    <property type="match status" value="1"/>
</dbReference>
<comment type="similarity">
    <text evidence="1">Belongs to the CWF11 family.</text>
</comment>
<dbReference type="InterPro" id="IPR041677">
    <property type="entry name" value="DNA2/NAM7_AAA_11"/>
</dbReference>
<keyword evidence="8" id="KW-1185">Reference proteome</keyword>
<evidence type="ECO:0000313" key="8">
    <source>
        <dbReference type="Proteomes" id="UP000316726"/>
    </source>
</evidence>
<dbReference type="Pfam" id="PF16399">
    <property type="entry name" value="Aquarius_N_1st"/>
    <property type="match status" value="1"/>
</dbReference>
<dbReference type="GO" id="GO:0003729">
    <property type="term" value="F:mRNA binding"/>
    <property type="evidence" value="ECO:0007669"/>
    <property type="project" value="TreeGrafter"/>
</dbReference>
<dbReference type="CDD" id="cd18808">
    <property type="entry name" value="SF1_C_Upf1"/>
    <property type="match status" value="1"/>
</dbReference>
<dbReference type="InterPro" id="IPR047187">
    <property type="entry name" value="SF1_C_Upf1"/>
</dbReference>
<protein>
    <submittedName>
        <fullName evidence="7">Intron-binding protein aquarius</fullName>
    </submittedName>
</protein>
<name>A0A5B8MXC7_9CHLO</name>
<evidence type="ECO:0000259" key="5">
    <source>
        <dbReference type="Pfam" id="PF21143"/>
    </source>
</evidence>
<comment type="subcellular location">
    <subcellularLocation>
        <location evidence="1">Nucleus</location>
    </subcellularLocation>
</comment>
<dbReference type="InterPro" id="IPR048967">
    <property type="entry name" value="Aquarius_insert"/>
</dbReference>
<feature type="domain" description="RNA helicase aquarius beta-barrel" evidence="5">
    <location>
        <begin position="529"/>
        <end position="698"/>
    </location>
</feature>
<proteinExistence type="inferred from homology"/>
<dbReference type="Proteomes" id="UP000316726">
    <property type="component" value="Chromosome 14"/>
</dbReference>
<organism evidence="7 8">
    <name type="scientific">Chloropicon primus</name>
    <dbReference type="NCBI Taxonomy" id="1764295"/>
    <lineage>
        <taxon>Eukaryota</taxon>
        <taxon>Viridiplantae</taxon>
        <taxon>Chlorophyta</taxon>
        <taxon>Chloropicophyceae</taxon>
        <taxon>Chloropicales</taxon>
        <taxon>Chloropicaceae</taxon>
        <taxon>Chloropicon</taxon>
    </lineage>
</organism>
<evidence type="ECO:0000259" key="4">
    <source>
        <dbReference type="Pfam" id="PF16399"/>
    </source>
</evidence>
<keyword evidence="1" id="KW-0507">mRNA processing</keyword>
<evidence type="ECO:0000313" key="7">
    <source>
        <dbReference type="EMBL" id="QDZ24786.1"/>
    </source>
</evidence>
<feature type="domain" description="DNA2/NAM7 helicase helicase" evidence="2">
    <location>
        <begin position="837"/>
        <end position="1136"/>
    </location>
</feature>
<dbReference type="GO" id="GO:0071013">
    <property type="term" value="C:catalytic step 2 spliceosome"/>
    <property type="evidence" value="ECO:0007669"/>
    <property type="project" value="TreeGrafter"/>
</dbReference>